<name>A0A1Z1LWM2_9CAUD</name>
<reference evidence="1 2" key="1">
    <citation type="submission" date="2017-04" db="EMBL/GenBank/DDBJ databases">
        <title>Isolation and Genetic Analysis of a Novel Cyanophage S-H35 from the Bohai Sea.</title>
        <authorList>
            <person name="Xu X."/>
        </authorList>
    </citation>
    <scope>NUCLEOTIDE SEQUENCE [LARGE SCALE GENOMIC DNA]</scope>
</reference>
<protein>
    <submittedName>
        <fullName evidence="1">Uncharacterized protein</fullName>
    </submittedName>
</protein>
<dbReference type="EMBL" id="KY945241">
    <property type="protein sequence ID" value="ARW57073.1"/>
    <property type="molecule type" value="Genomic_RNA"/>
</dbReference>
<keyword evidence="2" id="KW-1185">Reference proteome</keyword>
<dbReference type="GeneID" id="65107932"/>
<evidence type="ECO:0000313" key="2">
    <source>
        <dbReference type="Proteomes" id="UP000225351"/>
    </source>
</evidence>
<dbReference type="InterPro" id="IPR055667">
    <property type="entry name" value="DUF7243"/>
</dbReference>
<evidence type="ECO:0000313" key="1">
    <source>
        <dbReference type="EMBL" id="ARW57073.1"/>
    </source>
</evidence>
<dbReference type="KEGG" id="vg:65107932"/>
<sequence length="178" mass="17946">MTVINVISTNSISASATEYQVVKSGFYRVSATTATTVSFNDGPAIQVFANEAVLLKGGKPGQARVVKATDSATAVYTLGTNLGEISSTHPFSVGDFIAVEDDSTSPAIGSEFLSAGTAGKSITAATGSTITTDVDSSAASADYTYAYSGPQAVVKRCVKITAGAGAAITVEEIQVVGS</sequence>
<organism evidence="1 2">
    <name type="scientific">Synechococcus phage S-H35</name>
    <dbReference type="NCBI Taxonomy" id="1983572"/>
    <lineage>
        <taxon>Viruses</taxon>
        <taxon>Duplodnaviria</taxon>
        <taxon>Heunggongvirae</taxon>
        <taxon>Uroviricota</taxon>
        <taxon>Caudoviricetes</taxon>
        <taxon>Pantevenvirales</taxon>
        <taxon>Kyanoviridae</taxon>
        <taxon>Shandvirus</taxon>
        <taxon>Shandvirus sh35</taxon>
    </lineage>
</organism>
<accession>A0A1Z1LWM2</accession>
<dbReference type="Proteomes" id="UP000225351">
    <property type="component" value="Segment"/>
</dbReference>
<proteinExistence type="predicted"/>
<dbReference type="RefSeq" id="YP_010090460.1">
    <property type="nucleotide sequence ID" value="NC_055719.1"/>
</dbReference>
<dbReference type="Pfam" id="PF23891">
    <property type="entry name" value="DUF7243"/>
    <property type="match status" value="1"/>
</dbReference>